<feature type="binding site" evidence="5">
    <location>
        <position position="266"/>
    </location>
    <ligand>
        <name>dimethylallyl diphosphate</name>
        <dbReference type="ChEBI" id="CHEBI:57623"/>
    </ligand>
</feature>
<dbReference type="Proteomes" id="UP000239867">
    <property type="component" value="Chromosome"/>
</dbReference>
<dbReference type="GO" id="GO:0051539">
    <property type="term" value="F:4 iron, 4 sulfur cluster binding"/>
    <property type="evidence" value="ECO:0007669"/>
    <property type="project" value="UniProtKB-UniRule"/>
</dbReference>
<comment type="pathway">
    <text evidence="5">Isoprenoid biosynthesis; dimethylallyl diphosphate biosynthesis; dimethylallyl diphosphate from (2E)-4-hydroxy-3-methylbutenyl diphosphate: step 1/1.</text>
</comment>
<feature type="binding site" evidence="5">
    <location>
        <position position="12"/>
    </location>
    <ligand>
        <name>[4Fe-4S] cluster</name>
        <dbReference type="ChEBI" id="CHEBI:49883"/>
    </ligand>
</feature>
<dbReference type="OrthoDB" id="9804068at2"/>
<comment type="similarity">
    <text evidence="5">Belongs to the IspH family.</text>
</comment>
<dbReference type="EC" id="1.17.7.4" evidence="5"/>
<organism evidence="6 7">
    <name type="scientific">Desulfobulbus oralis</name>
    <dbReference type="NCBI Taxonomy" id="1986146"/>
    <lineage>
        <taxon>Bacteria</taxon>
        <taxon>Pseudomonadati</taxon>
        <taxon>Thermodesulfobacteriota</taxon>
        <taxon>Desulfobulbia</taxon>
        <taxon>Desulfobulbales</taxon>
        <taxon>Desulfobulbaceae</taxon>
        <taxon>Desulfobulbus</taxon>
    </lineage>
</organism>
<keyword evidence="5" id="KW-0560">Oxidoreductase</keyword>
<dbReference type="Gene3D" id="3.40.50.11270">
    <property type="match status" value="1"/>
</dbReference>
<dbReference type="UniPathway" id="UPA00056">
    <property type="reaction ID" value="UER00097"/>
</dbReference>
<feature type="binding site" evidence="5">
    <location>
        <position position="124"/>
    </location>
    <ligand>
        <name>(2E)-4-hydroxy-3-methylbut-2-enyl diphosphate</name>
        <dbReference type="ChEBI" id="CHEBI:128753"/>
    </ligand>
</feature>
<comment type="cofactor">
    <cofactor evidence="5">
        <name>[4Fe-4S] cluster</name>
        <dbReference type="ChEBI" id="CHEBI:49883"/>
    </cofactor>
    <text evidence="5">Binds 1 [4Fe-4S] cluster per subunit.</text>
</comment>
<keyword evidence="2 5" id="KW-0479">Metal-binding</keyword>
<dbReference type="AlphaFoldDB" id="A0A2L1GKH6"/>
<gene>
    <name evidence="5" type="primary">ispH</name>
    <name evidence="6" type="ORF">CAY53_00630</name>
</gene>
<feature type="binding site" evidence="5">
    <location>
        <position position="96"/>
    </location>
    <ligand>
        <name>[4Fe-4S] cluster</name>
        <dbReference type="ChEBI" id="CHEBI:49883"/>
    </ligand>
</feature>
<reference evidence="6 7" key="1">
    <citation type="journal article" date="2018" name="MBio">
        <title>Insights into the evolution of host association through the isolation and characterization of a novel human periodontal pathobiont, Desulfobulbus oralis.</title>
        <authorList>
            <person name="Cross K.L."/>
            <person name="Chirania P."/>
            <person name="Xiong W."/>
            <person name="Beall C.J."/>
            <person name="Elkins J.G."/>
            <person name="Giannone R.J."/>
            <person name="Griffen A.L."/>
            <person name="Guss A.M."/>
            <person name="Hettich R.L."/>
            <person name="Joshi S.S."/>
            <person name="Mokrzan E.M."/>
            <person name="Martin R.K."/>
            <person name="Zhulin I.B."/>
            <person name="Leys E.J."/>
            <person name="Podar M."/>
        </authorList>
    </citation>
    <scope>NUCLEOTIDE SEQUENCE [LARGE SCALE GENOMIC DNA]</scope>
    <source>
        <strain evidence="6 7">ORNL</strain>
    </source>
</reference>
<dbReference type="GO" id="GO:0016114">
    <property type="term" value="P:terpenoid biosynthetic process"/>
    <property type="evidence" value="ECO:0007669"/>
    <property type="project" value="UniProtKB-UniRule"/>
</dbReference>
<feature type="active site" description="Proton donor" evidence="5">
    <location>
        <position position="126"/>
    </location>
</feature>
<evidence type="ECO:0000256" key="3">
    <source>
        <dbReference type="ARBA" id="ARBA00023004"/>
    </source>
</evidence>
<dbReference type="RefSeq" id="WP_104935496.1">
    <property type="nucleotide sequence ID" value="NZ_CP021255.1"/>
</dbReference>
<keyword evidence="5" id="KW-0414">Isoprene biosynthesis</keyword>
<evidence type="ECO:0000256" key="5">
    <source>
        <dbReference type="HAMAP-Rule" id="MF_00191"/>
    </source>
</evidence>
<dbReference type="CDD" id="cd13944">
    <property type="entry name" value="lytB_ispH"/>
    <property type="match status" value="1"/>
</dbReference>
<accession>A0A2L1GKH6</accession>
<comment type="function">
    <text evidence="5">Catalyzes the conversion of 1-hydroxy-2-methyl-2-(E)-butenyl 4-diphosphate (HMBPP) into a mixture of isopentenyl diphosphate (IPP) and dimethylallyl diphosphate (DMAPP). Acts in the terminal step of the DOXP/MEP pathway for isoprenoid precursor biosynthesis.</text>
</comment>
<evidence type="ECO:0000313" key="6">
    <source>
        <dbReference type="EMBL" id="AVD70170.1"/>
    </source>
</evidence>
<feature type="binding site" evidence="5">
    <location>
        <position position="74"/>
    </location>
    <ligand>
        <name>(2E)-4-hydroxy-3-methylbut-2-enyl diphosphate</name>
        <dbReference type="ChEBI" id="CHEBI:128753"/>
    </ligand>
</feature>
<comment type="catalytic activity">
    <reaction evidence="5">
        <text>dimethylallyl diphosphate + 2 oxidized [2Fe-2S]-[ferredoxin] + H2O = (2E)-4-hydroxy-3-methylbut-2-enyl diphosphate + 2 reduced [2Fe-2S]-[ferredoxin] + 2 H(+)</text>
        <dbReference type="Rhea" id="RHEA:24825"/>
        <dbReference type="Rhea" id="RHEA-COMP:10000"/>
        <dbReference type="Rhea" id="RHEA-COMP:10001"/>
        <dbReference type="ChEBI" id="CHEBI:15377"/>
        <dbReference type="ChEBI" id="CHEBI:15378"/>
        <dbReference type="ChEBI" id="CHEBI:33737"/>
        <dbReference type="ChEBI" id="CHEBI:33738"/>
        <dbReference type="ChEBI" id="CHEBI:57623"/>
        <dbReference type="ChEBI" id="CHEBI:128753"/>
        <dbReference type="EC" id="1.17.7.4"/>
    </reaction>
</comment>
<feature type="binding site" evidence="5">
    <location>
        <position position="222"/>
    </location>
    <ligand>
        <name>dimethylallyl diphosphate</name>
        <dbReference type="ChEBI" id="CHEBI:57623"/>
    </ligand>
</feature>
<dbReference type="EMBL" id="CP021255">
    <property type="protein sequence ID" value="AVD70170.1"/>
    <property type="molecule type" value="Genomic_DNA"/>
</dbReference>
<keyword evidence="7" id="KW-1185">Reference proteome</keyword>
<proteinExistence type="inferred from homology"/>
<feature type="binding site" evidence="5">
    <location>
        <position position="222"/>
    </location>
    <ligand>
        <name>(2E)-4-hydroxy-3-methylbut-2-enyl diphosphate</name>
        <dbReference type="ChEBI" id="CHEBI:128753"/>
    </ligand>
</feature>
<feature type="binding site" evidence="5">
    <location>
        <position position="224"/>
    </location>
    <ligand>
        <name>isopentenyl diphosphate</name>
        <dbReference type="ChEBI" id="CHEBI:128769"/>
    </ligand>
</feature>
<feature type="binding site" evidence="5">
    <location>
        <position position="194"/>
    </location>
    <ligand>
        <name>[4Fe-4S] cluster</name>
        <dbReference type="ChEBI" id="CHEBI:49883"/>
    </ligand>
</feature>
<keyword evidence="3 5" id="KW-0408">Iron</keyword>
<dbReference type="Pfam" id="PF02401">
    <property type="entry name" value="LYTB"/>
    <property type="match status" value="1"/>
</dbReference>
<dbReference type="KEGG" id="deo:CAY53_00630"/>
<feature type="binding site" evidence="5">
    <location>
        <position position="223"/>
    </location>
    <ligand>
        <name>(2E)-4-hydroxy-3-methylbut-2-enyl diphosphate</name>
        <dbReference type="ChEBI" id="CHEBI:128753"/>
    </ligand>
</feature>
<dbReference type="GO" id="GO:0051745">
    <property type="term" value="F:4-hydroxy-3-methylbut-2-enyl diphosphate reductase activity"/>
    <property type="evidence" value="ECO:0007669"/>
    <property type="project" value="UniProtKB-UniRule"/>
</dbReference>
<dbReference type="NCBIfam" id="NF002190">
    <property type="entry name" value="PRK01045.1-4"/>
    <property type="match status" value="1"/>
</dbReference>
<feature type="binding site" evidence="5">
    <location>
        <position position="124"/>
    </location>
    <ligand>
        <name>dimethylallyl diphosphate</name>
        <dbReference type="ChEBI" id="CHEBI:57623"/>
    </ligand>
</feature>
<evidence type="ECO:0000256" key="1">
    <source>
        <dbReference type="ARBA" id="ARBA00022485"/>
    </source>
</evidence>
<feature type="binding site" evidence="5">
    <location>
        <position position="224"/>
    </location>
    <ligand>
        <name>dimethylallyl diphosphate</name>
        <dbReference type="ChEBI" id="CHEBI:57623"/>
    </ligand>
</feature>
<feature type="binding site" evidence="5">
    <location>
        <position position="74"/>
    </location>
    <ligand>
        <name>isopentenyl diphosphate</name>
        <dbReference type="ChEBI" id="CHEBI:128769"/>
    </ligand>
</feature>
<evidence type="ECO:0000313" key="7">
    <source>
        <dbReference type="Proteomes" id="UP000239867"/>
    </source>
</evidence>
<feature type="binding site" evidence="5">
    <location>
        <position position="222"/>
    </location>
    <ligand>
        <name>isopentenyl diphosphate</name>
        <dbReference type="ChEBI" id="CHEBI:128769"/>
    </ligand>
</feature>
<dbReference type="HAMAP" id="MF_00191">
    <property type="entry name" value="IspH"/>
    <property type="match status" value="1"/>
</dbReference>
<keyword evidence="4 5" id="KW-0411">Iron-sulfur</keyword>
<sequence length="306" mass="32647">MDILLAKPRGFCAGVKRAIALVRSALEQYGAPVYVLHEIVHNTHVLSELRALGAVFVENLDEIPAGSRTIFSAHGVAKEVQERAAALGLFTIDATCPLVAKVHRRITRLHEDGYTLLMLGHRGHPEVQGTCGQVAAPVHVIARPEEVAGLPVPEGAKVGYVTQTTLSVDDTEELLTALRHRFPGLAEPRHSDICYATSNRQQAVRELAGLCDLVLIVGSKNSSNSNRLQEVAATRGTPALLIEDAGDIDPAWFRGIGRVGVSAGASAPEHLVGDLIARLQEIAPGNVEEMAGEDEVVRFPVAAARG</sequence>
<comment type="pathway">
    <text evidence="5">Isoprenoid biosynthesis; isopentenyl diphosphate biosynthesis via DXP pathway; isopentenyl diphosphate from 1-deoxy-D-xylulose 5-phosphate: step 6/6.</text>
</comment>
<comment type="catalytic activity">
    <reaction evidence="5">
        <text>isopentenyl diphosphate + 2 oxidized [2Fe-2S]-[ferredoxin] + H2O = (2E)-4-hydroxy-3-methylbut-2-enyl diphosphate + 2 reduced [2Fe-2S]-[ferredoxin] + 2 H(+)</text>
        <dbReference type="Rhea" id="RHEA:24488"/>
        <dbReference type="Rhea" id="RHEA-COMP:10000"/>
        <dbReference type="Rhea" id="RHEA-COMP:10001"/>
        <dbReference type="ChEBI" id="CHEBI:15377"/>
        <dbReference type="ChEBI" id="CHEBI:15378"/>
        <dbReference type="ChEBI" id="CHEBI:33737"/>
        <dbReference type="ChEBI" id="CHEBI:33738"/>
        <dbReference type="ChEBI" id="CHEBI:128753"/>
        <dbReference type="ChEBI" id="CHEBI:128769"/>
        <dbReference type="EC" id="1.17.7.4"/>
    </reaction>
</comment>
<feature type="binding site" evidence="5">
    <location>
        <position position="266"/>
    </location>
    <ligand>
        <name>isopentenyl diphosphate</name>
        <dbReference type="ChEBI" id="CHEBI:128769"/>
    </ligand>
</feature>
<feature type="binding site" evidence="5">
    <location>
        <position position="41"/>
    </location>
    <ligand>
        <name>isopentenyl diphosphate</name>
        <dbReference type="ChEBI" id="CHEBI:128769"/>
    </ligand>
</feature>
<feature type="binding site" evidence="5">
    <location>
        <position position="224"/>
    </location>
    <ligand>
        <name>(2E)-4-hydroxy-3-methylbut-2-enyl diphosphate</name>
        <dbReference type="ChEBI" id="CHEBI:128753"/>
    </ligand>
</feature>
<feature type="binding site" evidence="5">
    <location>
        <position position="164"/>
    </location>
    <ligand>
        <name>(2E)-4-hydroxy-3-methylbut-2-enyl diphosphate</name>
        <dbReference type="ChEBI" id="CHEBI:128753"/>
    </ligand>
</feature>
<dbReference type="GO" id="GO:0050992">
    <property type="term" value="P:dimethylallyl diphosphate biosynthetic process"/>
    <property type="evidence" value="ECO:0007669"/>
    <property type="project" value="UniProtKB-UniRule"/>
</dbReference>
<protein>
    <recommendedName>
        <fullName evidence="5">4-hydroxy-3-methylbut-2-enyl diphosphate reductase</fullName>
        <shortName evidence="5">HMBPP reductase</shortName>
        <ecNumber evidence="5">1.17.7.4</ecNumber>
    </recommendedName>
</protein>
<dbReference type="NCBIfam" id="TIGR00216">
    <property type="entry name" value="ispH_lytB"/>
    <property type="match status" value="1"/>
</dbReference>
<dbReference type="PANTHER" id="PTHR30426">
    <property type="entry name" value="4-HYDROXY-3-METHYLBUT-2-ENYL DIPHOSPHATE REDUCTASE"/>
    <property type="match status" value="1"/>
</dbReference>
<feature type="binding site" evidence="5">
    <location>
        <position position="223"/>
    </location>
    <ligand>
        <name>dimethylallyl diphosphate</name>
        <dbReference type="ChEBI" id="CHEBI:57623"/>
    </ligand>
</feature>
<feature type="binding site" evidence="5">
    <location>
        <position position="41"/>
    </location>
    <ligand>
        <name>dimethylallyl diphosphate</name>
        <dbReference type="ChEBI" id="CHEBI:57623"/>
    </ligand>
</feature>
<dbReference type="UniPathway" id="UPA00059">
    <property type="reaction ID" value="UER00105"/>
</dbReference>
<feature type="binding site" evidence="5">
    <location>
        <position position="266"/>
    </location>
    <ligand>
        <name>(2E)-4-hydroxy-3-methylbut-2-enyl diphosphate</name>
        <dbReference type="ChEBI" id="CHEBI:128753"/>
    </ligand>
</feature>
<feature type="binding site" evidence="5">
    <location>
        <position position="74"/>
    </location>
    <ligand>
        <name>dimethylallyl diphosphate</name>
        <dbReference type="ChEBI" id="CHEBI:57623"/>
    </ligand>
</feature>
<feature type="binding site" evidence="5">
    <location>
        <position position="124"/>
    </location>
    <ligand>
        <name>isopentenyl diphosphate</name>
        <dbReference type="ChEBI" id="CHEBI:128769"/>
    </ligand>
</feature>
<evidence type="ECO:0000256" key="4">
    <source>
        <dbReference type="ARBA" id="ARBA00023014"/>
    </source>
</evidence>
<evidence type="ECO:0000256" key="2">
    <source>
        <dbReference type="ARBA" id="ARBA00022723"/>
    </source>
</evidence>
<dbReference type="Gene3D" id="3.40.1010.20">
    <property type="entry name" value="4-hydroxy-3-methylbut-2-enyl diphosphate reductase, catalytic domain"/>
    <property type="match status" value="2"/>
</dbReference>
<keyword evidence="1 5" id="KW-0004">4Fe-4S</keyword>
<dbReference type="PANTHER" id="PTHR30426:SF0">
    <property type="entry name" value="4-HYDROXY-3-METHYLBUT-2-ENYL DIPHOSPHATE REDUCTASE"/>
    <property type="match status" value="1"/>
</dbReference>
<dbReference type="GO" id="GO:0019288">
    <property type="term" value="P:isopentenyl diphosphate biosynthetic process, methylerythritol 4-phosphate pathway"/>
    <property type="evidence" value="ECO:0007669"/>
    <property type="project" value="UniProtKB-UniRule"/>
</dbReference>
<feature type="binding site" evidence="5">
    <location>
        <position position="223"/>
    </location>
    <ligand>
        <name>isopentenyl diphosphate</name>
        <dbReference type="ChEBI" id="CHEBI:128769"/>
    </ligand>
</feature>
<feature type="binding site" evidence="5">
    <location>
        <position position="41"/>
    </location>
    <ligand>
        <name>(2E)-4-hydroxy-3-methylbut-2-enyl diphosphate</name>
        <dbReference type="ChEBI" id="CHEBI:128753"/>
    </ligand>
</feature>
<dbReference type="GO" id="GO:0046872">
    <property type="term" value="F:metal ion binding"/>
    <property type="evidence" value="ECO:0007669"/>
    <property type="project" value="UniProtKB-KW"/>
</dbReference>
<dbReference type="InterPro" id="IPR003451">
    <property type="entry name" value="LytB/IspH"/>
</dbReference>
<name>A0A2L1GKH6_9BACT</name>
<dbReference type="NCBIfam" id="NF002188">
    <property type="entry name" value="PRK01045.1-2"/>
    <property type="match status" value="1"/>
</dbReference>